<sequence>MPHSGSPVCVEGSLAVGSCMTLDPFTTRVRLGTPELHRLGMDLSTLCVSPPTTLLFLSSLLILSLSLSLHVALTSYAGSSLCVLARRKAEGRHKEASALTTNMMNRLVSAFPPLAALLLVPLSPVLSSTLASDGAAAPSPFIYDPTSPYRPASSDNPLGNRWAAARDVALIEQAVEDHNAEYVALAGSDVEGVCYRRCIVLPLDERFDPPVGVFSHGHVDTGDKMSLPRNFWDAIMRSKAEVRGDSSRRTLRARRDRGD</sequence>
<dbReference type="AlphaFoldDB" id="K0RWZ3"/>
<protein>
    <submittedName>
        <fullName evidence="1">Uncharacterized protein</fullName>
    </submittedName>
</protein>
<keyword evidence="2" id="KW-1185">Reference proteome</keyword>
<gene>
    <name evidence="1" type="ORF">THAOC_27198</name>
</gene>
<comment type="caution">
    <text evidence="1">The sequence shown here is derived from an EMBL/GenBank/DDBJ whole genome shotgun (WGS) entry which is preliminary data.</text>
</comment>
<name>K0RWZ3_THAOC</name>
<dbReference type="EMBL" id="AGNL01037883">
    <property type="protein sequence ID" value="EJK53381.1"/>
    <property type="molecule type" value="Genomic_DNA"/>
</dbReference>
<accession>K0RWZ3</accession>
<organism evidence="1 2">
    <name type="scientific">Thalassiosira oceanica</name>
    <name type="common">Marine diatom</name>
    <dbReference type="NCBI Taxonomy" id="159749"/>
    <lineage>
        <taxon>Eukaryota</taxon>
        <taxon>Sar</taxon>
        <taxon>Stramenopiles</taxon>
        <taxon>Ochrophyta</taxon>
        <taxon>Bacillariophyta</taxon>
        <taxon>Coscinodiscophyceae</taxon>
        <taxon>Thalassiosirophycidae</taxon>
        <taxon>Thalassiosirales</taxon>
        <taxon>Thalassiosiraceae</taxon>
        <taxon>Thalassiosira</taxon>
    </lineage>
</organism>
<evidence type="ECO:0000313" key="1">
    <source>
        <dbReference type="EMBL" id="EJK53381.1"/>
    </source>
</evidence>
<dbReference type="Proteomes" id="UP000266841">
    <property type="component" value="Unassembled WGS sequence"/>
</dbReference>
<proteinExistence type="predicted"/>
<reference evidence="1 2" key="1">
    <citation type="journal article" date="2012" name="Genome Biol.">
        <title>Genome and low-iron response of an oceanic diatom adapted to chronic iron limitation.</title>
        <authorList>
            <person name="Lommer M."/>
            <person name="Specht M."/>
            <person name="Roy A.S."/>
            <person name="Kraemer L."/>
            <person name="Andreson R."/>
            <person name="Gutowska M.A."/>
            <person name="Wolf J."/>
            <person name="Bergner S.V."/>
            <person name="Schilhabel M.B."/>
            <person name="Klostermeier U.C."/>
            <person name="Beiko R.G."/>
            <person name="Rosenstiel P."/>
            <person name="Hippler M."/>
            <person name="Laroche J."/>
        </authorList>
    </citation>
    <scope>NUCLEOTIDE SEQUENCE [LARGE SCALE GENOMIC DNA]</scope>
    <source>
        <strain evidence="1 2">CCMP1005</strain>
    </source>
</reference>
<evidence type="ECO:0000313" key="2">
    <source>
        <dbReference type="Proteomes" id="UP000266841"/>
    </source>
</evidence>